<dbReference type="PANTHER" id="PTHR43649">
    <property type="entry name" value="ARABINOSE-BINDING PROTEIN-RELATED"/>
    <property type="match status" value="1"/>
</dbReference>
<reference evidence="1 2" key="1">
    <citation type="submission" date="2020-03" db="EMBL/GenBank/DDBJ databases">
        <title>Two novel Motilibacter sp.</title>
        <authorList>
            <person name="Liu S."/>
        </authorList>
    </citation>
    <scope>NUCLEOTIDE SEQUENCE [LARGE SCALE GENOMIC DNA]</scope>
    <source>
        <strain evidence="1 2">E257</strain>
    </source>
</reference>
<dbReference type="PANTHER" id="PTHR43649:SF12">
    <property type="entry name" value="DIACETYLCHITOBIOSE BINDING PROTEIN DASA"/>
    <property type="match status" value="1"/>
</dbReference>
<comment type="caution">
    <text evidence="1">The sequence shown here is derived from an EMBL/GenBank/DDBJ whole genome shotgun (WGS) entry which is preliminary data.</text>
</comment>
<sequence length="334" mass="35244">RVTYTDLGVYSSRNALLDLSGSLPADYASGFTPALYAAVSRDDKPYGVPHHTDTSMVLVNDDAAAAAGLGTLPQAYDEAWTWDEFKAALDKLKAAAKPSTYATGLNLQLAGAYRWLNFVGQAGGRLLDESLRAPAIDSPAGLEALRFTQGLYSGGYVPRSTSAKGEYVGDLFTAGTLASVVAGDFLLADFEKGASFDFSATFLPVKEQATAELGGNALVAAAATPRKEQAAKFLQFAASEEQMAKFCGATSVLPTRTSIDAADIDYAVRPDLMALFLEQSKAITPEIVQQVTVPEFNEVNAALVERLEQAFNGGRDAAEVLAGLAGDIEQVFAS</sequence>
<proteinExistence type="predicted"/>
<dbReference type="Gene3D" id="3.40.190.10">
    <property type="entry name" value="Periplasmic binding protein-like II"/>
    <property type="match status" value="1"/>
</dbReference>
<gene>
    <name evidence="1" type="ORF">G9H71_17580</name>
</gene>
<keyword evidence="2" id="KW-1185">Reference proteome</keyword>
<protein>
    <submittedName>
        <fullName evidence="1">Extracellular solute-binding protein</fullName>
    </submittedName>
</protein>
<dbReference type="Pfam" id="PF13416">
    <property type="entry name" value="SBP_bac_8"/>
    <property type="match status" value="1"/>
</dbReference>
<evidence type="ECO:0000313" key="1">
    <source>
        <dbReference type="EMBL" id="NHC15595.1"/>
    </source>
</evidence>
<organism evidence="1 2">
    <name type="scientific">Motilibacter deserti</name>
    <dbReference type="NCBI Taxonomy" id="2714956"/>
    <lineage>
        <taxon>Bacteria</taxon>
        <taxon>Bacillati</taxon>
        <taxon>Actinomycetota</taxon>
        <taxon>Actinomycetes</taxon>
        <taxon>Motilibacterales</taxon>
        <taxon>Motilibacteraceae</taxon>
        <taxon>Motilibacter</taxon>
    </lineage>
</organism>
<accession>A0ABX0GYC1</accession>
<dbReference type="EMBL" id="JAANNP010000040">
    <property type="protein sequence ID" value="NHC15595.1"/>
    <property type="molecule type" value="Genomic_DNA"/>
</dbReference>
<dbReference type="InterPro" id="IPR006059">
    <property type="entry name" value="SBP"/>
</dbReference>
<dbReference type="SUPFAM" id="SSF53850">
    <property type="entry name" value="Periplasmic binding protein-like II"/>
    <property type="match status" value="1"/>
</dbReference>
<dbReference type="RefSeq" id="WP_166284096.1">
    <property type="nucleotide sequence ID" value="NZ_JAANNP010000040.1"/>
</dbReference>
<feature type="non-terminal residue" evidence="1">
    <location>
        <position position="1"/>
    </location>
</feature>
<dbReference type="Proteomes" id="UP000800981">
    <property type="component" value="Unassembled WGS sequence"/>
</dbReference>
<dbReference type="InterPro" id="IPR050490">
    <property type="entry name" value="Bact_solute-bd_prot1"/>
</dbReference>
<evidence type="ECO:0000313" key="2">
    <source>
        <dbReference type="Proteomes" id="UP000800981"/>
    </source>
</evidence>
<name>A0ABX0GYC1_9ACTN</name>